<dbReference type="GO" id="GO:0008233">
    <property type="term" value="F:peptidase activity"/>
    <property type="evidence" value="ECO:0007669"/>
    <property type="project" value="UniProtKB-KW"/>
</dbReference>
<dbReference type="Proteomes" id="UP001143192">
    <property type="component" value="Unassembled WGS sequence"/>
</dbReference>
<comment type="caution">
    <text evidence="1">The sequence shown here is derived from an EMBL/GenBank/DDBJ whole genome shotgun (WGS) entry which is preliminary data.</text>
</comment>
<dbReference type="Pfam" id="PF13365">
    <property type="entry name" value="Trypsin_2"/>
    <property type="match status" value="1"/>
</dbReference>
<dbReference type="GO" id="GO:0006508">
    <property type="term" value="P:proteolysis"/>
    <property type="evidence" value="ECO:0007669"/>
    <property type="project" value="UniProtKB-KW"/>
</dbReference>
<proteinExistence type="predicted"/>
<evidence type="ECO:0000313" key="2">
    <source>
        <dbReference type="Proteomes" id="UP001143192"/>
    </source>
</evidence>
<dbReference type="Gene3D" id="2.40.10.120">
    <property type="match status" value="1"/>
</dbReference>
<organism evidence="1 2">
    <name type="scientific">Bacteroides muris</name>
    <name type="common">ex Fokt et al. 2023</name>
    <dbReference type="NCBI Taxonomy" id="2937417"/>
    <lineage>
        <taxon>Bacteria</taxon>
        <taxon>Pseudomonadati</taxon>
        <taxon>Bacteroidota</taxon>
        <taxon>Bacteroidia</taxon>
        <taxon>Bacteroidales</taxon>
        <taxon>Bacteroidaceae</taxon>
        <taxon>Bacteroides</taxon>
    </lineage>
</organism>
<name>A0A9X2NUG7_9BACE</name>
<keyword evidence="1" id="KW-0645">Protease</keyword>
<reference evidence="1" key="1">
    <citation type="journal article" date="2022" name="Arch. Microbiol.">
        <title>Bacteroides muris sp. nov. isolated from the cecum of wild-derived house mice.</title>
        <authorList>
            <person name="Fokt H."/>
            <person name="Unni R."/>
            <person name="Repnik U."/>
            <person name="Schmitz R.A."/>
            <person name="Bramkamp M."/>
            <person name="Baines J.F."/>
            <person name="Unterweger D."/>
        </authorList>
    </citation>
    <scope>NUCLEOTIDE SEQUENCE</scope>
    <source>
        <strain evidence="1">KH365_2</strain>
    </source>
</reference>
<dbReference type="RefSeq" id="WP_257932344.1">
    <property type="nucleotide sequence ID" value="NZ_JAMZED010000054.1"/>
</dbReference>
<accession>A0A9X2NUG7</accession>
<keyword evidence="1" id="KW-0378">Hydrolase</keyword>
<dbReference type="EMBL" id="JAMZED010000054">
    <property type="protein sequence ID" value="MCR6506098.1"/>
    <property type="molecule type" value="Genomic_DNA"/>
</dbReference>
<evidence type="ECO:0000313" key="1">
    <source>
        <dbReference type="EMBL" id="MCR6506098.1"/>
    </source>
</evidence>
<protein>
    <submittedName>
        <fullName evidence="1">Serine protease</fullName>
    </submittedName>
</protein>
<reference evidence="1" key="2">
    <citation type="submission" date="2022-04" db="EMBL/GenBank/DDBJ databases">
        <authorList>
            <person name="Fokt H."/>
            <person name="Baines J."/>
        </authorList>
    </citation>
    <scope>NUCLEOTIDE SEQUENCE</scope>
    <source>
        <strain evidence="1">KH365_2</strain>
    </source>
</reference>
<keyword evidence="2" id="KW-1185">Reference proteome</keyword>
<dbReference type="SUPFAM" id="SSF50494">
    <property type="entry name" value="Trypsin-like serine proteases"/>
    <property type="match status" value="1"/>
</dbReference>
<gene>
    <name evidence="1" type="ORF">M1B79_15880</name>
</gene>
<sequence>MFVNAIERVDKFTRPIHSILRNYGSTDIIPCASTMFFINDEGYAITCKHVIEGLIQPADAINNQYHNFKQEFNAITVNGNKRRSAIKALESKYGYTQDITIQVKNSFINCVDKMSQISWNLHPQYDLAVIKFEGFSSLLCSEFPVFIKDSSCIQQGKSLCRLGYPFPEFNNFQYNKNLDDIEWLGTGNDFSPKFPMDGIITRLIANGKDIFGIEMSTPGLKGQSGGPLFDKDGVIYGMQFATNSLHLGFDIVNKDITVNNKKKKVSDYSFIHLGGCIHVDIIKDFLKSLNIKFIER</sequence>
<dbReference type="InterPro" id="IPR009003">
    <property type="entry name" value="Peptidase_S1_PA"/>
</dbReference>
<dbReference type="AlphaFoldDB" id="A0A9X2NUG7"/>